<dbReference type="OrthoDB" id="8005547at2"/>
<organism evidence="2 3">
    <name type="scientific">Sphingobium cloacae</name>
    <dbReference type="NCBI Taxonomy" id="120107"/>
    <lineage>
        <taxon>Bacteria</taxon>
        <taxon>Pseudomonadati</taxon>
        <taxon>Pseudomonadota</taxon>
        <taxon>Alphaproteobacteria</taxon>
        <taxon>Sphingomonadales</taxon>
        <taxon>Sphingomonadaceae</taxon>
        <taxon>Sphingobium</taxon>
    </lineage>
</organism>
<gene>
    <name evidence="2" type="ORF">SCLO_1031190</name>
</gene>
<sequence length="190" mass="19804">MKTQTSIFAIALAALALGGCGKKSEPVPNETVAAPTNGLNAVESAPVPENADQAFANAAAASDMFEVESSRLAEINSQSASVKKFAEAMIKAHTDSTAELTEAAGKATPAIVPKLLLTPEQQQALDSLKDKKGADFDAAYIAAQRKGHEETLDKLKAYAENGEVPALKAFAAKLVPVVTEHLNMAKALKS</sequence>
<dbReference type="PANTHER" id="PTHR38593:SF1">
    <property type="entry name" value="BLR2558 PROTEIN"/>
    <property type="match status" value="1"/>
</dbReference>
<evidence type="ECO:0000313" key="2">
    <source>
        <dbReference type="EMBL" id="BAV66159.1"/>
    </source>
</evidence>
<feature type="domain" description="DUF4142" evidence="1">
    <location>
        <begin position="51"/>
        <end position="188"/>
    </location>
</feature>
<protein>
    <submittedName>
        <fullName evidence="2">Membrane protein</fullName>
    </submittedName>
</protein>
<dbReference type="Proteomes" id="UP000218272">
    <property type="component" value="Chromosome SCLO_1"/>
</dbReference>
<dbReference type="PANTHER" id="PTHR38593">
    <property type="entry name" value="BLR2558 PROTEIN"/>
    <property type="match status" value="1"/>
</dbReference>
<dbReference type="Pfam" id="PF13628">
    <property type="entry name" value="DUF4142"/>
    <property type="match status" value="1"/>
</dbReference>
<dbReference type="InterPro" id="IPR025419">
    <property type="entry name" value="DUF4142"/>
</dbReference>
<dbReference type="Gene3D" id="1.20.1260.10">
    <property type="match status" value="1"/>
</dbReference>
<proteinExistence type="predicted"/>
<dbReference type="InterPro" id="IPR012347">
    <property type="entry name" value="Ferritin-like"/>
</dbReference>
<reference evidence="2 3" key="1">
    <citation type="submission" date="2016-10" db="EMBL/GenBank/DDBJ databases">
        <title>Complete Genome Sequence of the Nonylphenol-Degrading Bacterium Sphingobium cloacae JCM 10874T.</title>
        <authorList>
            <person name="Ootsuka M."/>
            <person name="Nishizawa T."/>
            <person name="Ohta H."/>
        </authorList>
    </citation>
    <scope>NUCLEOTIDE SEQUENCE [LARGE SCALE GENOMIC DNA]</scope>
    <source>
        <strain evidence="2 3">JCM 10874</strain>
    </source>
</reference>
<accession>A0A1E1F6L5</accession>
<dbReference type="RefSeq" id="WP_066514564.1">
    <property type="nucleotide sequence ID" value="NZ_AP017655.1"/>
</dbReference>
<dbReference type="KEGG" id="sclo:SCLO_1031190"/>
<evidence type="ECO:0000313" key="3">
    <source>
        <dbReference type="Proteomes" id="UP000218272"/>
    </source>
</evidence>
<keyword evidence="3" id="KW-1185">Reference proteome</keyword>
<evidence type="ECO:0000259" key="1">
    <source>
        <dbReference type="Pfam" id="PF13628"/>
    </source>
</evidence>
<dbReference type="AlphaFoldDB" id="A0A1E1F6L5"/>
<name>A0A1E1F6L5_9SPHN</name>
<dbReference type="EMBL" id="AP017655">
    <property type="protein sequence ID" value="BAV66159.1"/>
    <property type="molecule type" value="Genomic_DNA"/>
</dbReference>
<dbReference type="PROSITE" id="PS51257">
    <property type="entry name" value="PROKAR_LIPOPROTEIN"/>
    <property type="match status" value="1"/>
</dbReference>